<comment type="similarity">
    <text evidence="6">Belongs to the helicase family. DinG subfamily. Type 2 sub-subfamily.</text>
</comment>
<dbReference type="GO" id="GO:0004386">
    <property type="term" value="F:helicase activity"/>
    <property type="evidence" value="ECO:0007669"/>
    <property type="project" value="UniProtKB-KW"/>
</dbReference>
<comment type="caution">
    <text evidence="8">The sequence shown here is derived from an EMBL/GenBank/DDBJ whole genome shotgun (WGS) entry which is preliminary data.</text>
</comment>
<protein>
    <recommendedName>
        <fullName evidence="6">3'-5' exonuclease DinG</fullName>
        <ecNumber evidence="6">3.1.-.-</ecNumber>
    </recommendedName>
</protein>
<dbReference type="Gene3D" id="3.30.420.10">
    <property type="entry name" value="Ribonuclease H-like superfamily/Ribonuclease H"/>
    <property type="match status" value="1"/>
</dbReference>
<dbReference type="Pfam" id="PF13307">
    <property type="entry name" value="Helicase_C_2"/>
    <property type="match status" value="1"/>
</dbReference>
<sequence>MAQRYAVVDLETTGNQIQYDEIIQIGITFIENHQIIDTYHSYVKTDLEIPSFIQALTNINELDLQEAPYFEEISKSLFNKLKNCVFVAHNVLFDLNFLKSHFEKYQLEFEPKVIIDTMELFKIAFPNEESYQLSELSQSLEVDLNQAHSADEDAKATALLFIKAIQKIKNLPIDTIKQLYYLSKSLKYDLKDILFEIVRTNHGQETVSSNIKKYQNIHYLKQTPIRKSHNRETITIDEAYERILTTFNFDYRKEQYQLVQQLFDSLLHNENALIEAPLGSGKSMSFVLASLLYYLETGEHILVSTHTKLLQNQLLEQEFNKVLNALNLDLKAMIIKSKDHYISLGLILNILQDDTDNYEATILKMQLLVWILETETGDIEELHLKGGQKVFFEQKRTTYVPFKNDIHYYQFIKESAQSVEIGITNHAHLLQHSTEDTVYQLFKHIIVDEAHRIQDYALNQVTDDLNYQHIKYHLGLLGKNEQEKLFKRLDKLENRRVIEQYPINPIDIYQLKRDIELLHEQNENLFDELMAQINNRQDSQVGDDQQIHYFYDIDITNISEIFKRQISTINQILSRFKSYTHAHVKAFKKELIYIYHQYTKIYNVIKSGQIPFVSIKKISQKSTLSLFVKKEEVKDLLNEVFIEQFNSNIFISGTLTVNESFTSFKSMFPENIDFHTYYLNDIYDLKNQATCFVPNHMPTYQFHNQDEYIETIVHYLSTFVSETNQKCLVLFTNYSMLYQAYRYMEELEVFEDYVLLMQQQHSHVYKLVQQFNQFDKTILLGTLSFFEGFDYQSSGIKCVMMTKLPFIHQDDPRYHLMKDEFDNPFKDFVLPDAVTKFRQGIGRLIRNKNDQGLLVCFDRRILDSNYSKFFINALGEIPVIEGDIDNFQDKLRKYPNR</sequence>
<dbReference type="Proteomes" id="UP000241209">
    <property type="component" value="Unassembled WGS sequence"/>
</dbReference>
<dbReference type="PROSITE" id="PS51193">
    <property type="entry name" value="HELICASE_ATP_BIND_2"/>
    <property type="match status" value="1"/>
</dbReference>
<comment type="function">
    <text evidence="6">3'-5' exonuclease.</text>
</comment>
<dbReference type="FunFam" id="3.30.420.10:FF:000045">
    <property type="entry name" value="3'-5' exonuclease DinG"/>
    <property type="match status" value="1"/>
</dbReference>
<dbReference type="PANTHER" id="PTHR30231">
    <property type="entry name" value="DNA POLYMERASE III SUBUNIT EPSILON"/>
    <property type="match status" value="1"/>
</dbReference>
<evidence type="ECO:0000256" key="6">
    <source>
        <dbReference type="RuleBase" id="RU364106"/>
    </source>
</evidence>
<proteinExistence type="inferred from homology"/>
<dbReference type="NCBIfam" id="TIGR01407">
    <property type="entry name" value="dinG_rel"/>
    <property type="match status" value="1"/>
</dbReference>
<keyword evidence="1 6" id="KW-0540">Nuclease</keyword>
<dbReference type="InterPro" id="IPR014001">
    <property type="entry name" value="Helicase_ATP-bd"/>
</dbReference>
<evidence type="ECO:0000256" key="5">
    <source>
        <dbReference type="ARBA" id="ARBA00022840"/>
    </source>
</evidence>
<dbReference type="GO" id="GO:0005829">
    <property type="term" value="C:cytosol"/>
    <property type="evidence" value="ECO:0007669"/>
    <property type="project" value="TreeGrafter"/>
</dbReference>
<keyword evidence="4 6" id="KW-0269">Exonuclease</keyword>
<evidence type="ECO:0000313" key="8">
    <source>
        <dbReference type="EMBL" id="PTI30023.1"/>
    </source>
</evidence>
<evidence type="ECO:0000256" key="3">
    <source>
        <dbReference type="ARBA" id="ARBA00022801"/>
    </source>
</evidence>
<dbReference type="Pfam" id="PF04851">
    <property type="entry name" value="ResIII"/>
    <property type="match status" value="1"/>
</dbReference>
<dbReference type="SMART" id="SM00491">
    <property type="entry name" value="HELICc2"/>
    <property type="match status" value="1"/>
</dbReference>
<dbReference type="AlphaFoldDB" id="A0A2T4PUF7"/>
<dbReference type="SUPFAM" id="SSF53098">
    <property type="entry name" value="Ribonuclease H-like"/>
    <property type="match status" value="1"/>
</dbReference>
<gene>
    <name evidence="6" type="primary">dinG</name>
    <name evidence="8" type="ORF">BU072_05020</name>
</gene>
<dbReference type="EC" id="3.1.-.-" evidence="6"/>
<dbReference type="GO" id="GO:0016818">
    <property type="term" value="F:hydrolase activity, acting on acid anhydrides, in phosphorus-containing anhydrides"/>
    <property type="evidence" value="ECO:0007669"/>
    <property type="project" value="InterPro"/>
</dbReference>
<keyword evidence="3 6" id="KW-0378">Hydrolase</keyword>
<dbReference type="GO" id="GO:0003677">
    <property type="term" value="F:DNA binding"/>
    <property type="evidence" value="ECO:0007669"/>
    <property type="project" value="InterPro"/>
</dbReference>
<dbReference type="InterPro" id="IPR014013">
    <property type="entry name" value="Helic_SF1/SF2_ATP-bd_DinG/Rad3"/>
</dbReference>
<dbReference type="InterPro" id="IPR006054">
    <property type="entry name" value="DnaQ"/>
</dbReference>
<dbReference type="CDD" id="cd06127">
    <property type="entry name" value="DEDDh"/>
    <property type="match status" value="1"/>
</dbReference>
<evidence type="ECO:0000313" key="9">
    <source>
        <dbReference type="Proteomes" id="UP000241209"/>
    </source>
</evidence>
<evidence type="ECO:0000256" key="2">
    <source>
        <dbReference type="ARBA" id="ARBA00022741"/>
    </source>
</evidence>
<evidence type="ECO:0000259" key="7">
    <source>
        <dbReference type="PROSITE" id="PS51193"/>
    </source>
</evidence>
<dbReference type="EMBL" id="PZFK01000008">
    <property type="protein sequence ID" value="PTI30023.1"/>
    <property type="molecule type" value="Genomic_DNA"/>
</dbReference>
<dbReference type="Gene3D" id="3.40.50.300">
    <property type="entry name" value="P-loop containing nucleotide triphosphate hydrolases"/>
    <property type="match status" value="2"/>
</dbReference>
<accession>A0A2T4PUF7</accession>
<dbReference type="GO" id="GO:0045004">
    <property type="term" value="P:DNA replication proofreading"/>
    <property type="evidence" value="ECO:0007669"/>
    <property type="project" value="TreeGrafter"/>
</dbReference>
<feature type="domain" description="Helicase ATP-binding" evidence="7">
    <location>
        <begin position="241"/>
        <end position="499"/>
    </location>
</feature>
<dbReference type="InterPro" id="IPR012337">
    <property type="entry name" value="RNaseH-like_sf"/>
</dbReference>
<dbReference type="InterPro" id="IPR013520">
    <property type="entry name" value="Ribonucl_H"/>
</dbReference>
<dbReference type="SUPFAM" id="SSF52540">
    <property type="entry name" value="P-loop containing nucleoside triphosphate hydrolases"/>
    <property type="match status" value="1"/>
</dbReference>
<dbReference type="InterPro" id="IPR027417">
    <property type="entry name" value="P-loop_NTPase"/>
</dbReference>
<keyword evidence="5 6" id="KW-0067">ATP-binding</keyword>
<dbReference type="InterPro" id="IPR036397">
    <property type="entry name" value="RNaseH_sf"/>
</dbReference>
<dbReference type="NCBIfam" id="TIGR00573">
    <property type="entry name" value="dnaq"/>
    <property type="match status" value="1"/>
</dbReference>
<dbReference type="SMART" id="SM00487">
    <property type="entry name" value="DEXDc"/>
    <property type="match status" value="1"/>
</dbReference>
<dbReference type="SMART" id="SM00479">
    <property type="entry name" value="EXOIII"/>
    <property type="match status" value="1"/>
</dbReference>
<keyword evidence="2 6" id="KW-0547">Nucleotide-binding</keyword>
<dbReference type="STRING" id="1167632.GCA_000286335_01677"/>
<reference evidence="8 9" key="1">
    <citation type="journal article" date="2016" name="Front. Microbiol.">
        <title>Comprehensive Phylogenetic Analysis of Bovine Non-aureus Staphylococci Species Based on Whole-Genome Sequencing.</title>
        <authorList>
            <person name="Naushad S."/>
            <person name="Barkema H.W."/>
            <person name="Luby C."/>
            <person name="Condas L.A."/>
            <person name="Nobrega D.B."/>
            <person name="Carson D.A."/>
            <person name="De Buck J."/>
        </authorList>
    </citation>
    <scope>NUCLEOTIDE SEQUENCE [LARGE SCALE GENOMIC DNA]</scope>
    <source>
        <strain evidence="8 9">SNUC 2204</strain>
    </source>
</reference>
<dbReference type="InterPro" id="IPR006555">
    <property type="entry name" value="ATP-dep_Helicase_C"/>
</dbReference>
<dbReference type="PANTHER" id="PTHR30231:SF41">
    <property type="entry name" value="DNA POLYMERASE III SUBUNIT EPSILON"/>
    <property type="match status" value="1"/>
</dbReference>
<keyword evidence="8" id="KW-0347">Helicase</keyword>
<dbReference type="InterPro" id="IPR006310">
    <property type="entry name" value="DinG"/>
</dbReference>
<dbReference type="GO" id="GO:0005524">
    <property type="term" value="F:ATP binding"/>
    <property type="evidence" value="ECO:0007669"/>
    <property type="project" value="UniProtKB-KW"/>
</dbReference>
<dbReference type="Pfam" id="PF00929">
    <property type="entry name" value="RNase_T"/>
    <property type="match status" value="1"/>
</dbReference>
<name>A0A2T4PUF7_9STAP</name>
<dbReference type="RefSeq" id="WP_107556865.1">
    <property type="nucleotide sequence ID" value="NZ_PZFK01000008.1"/>
</dbReference>
<dbReference type="GO" id="GO:0003887">
    <property type="term" value="F:DNA-directed DNA polymerase activity"/>
    <property type="evidence" value="ECO:0007669"/>
    <property type="project" value="InterPro"/>
</dbReference>
<evidence type="ECO:0000256" key="1">
    <source>
        <dbReference type="ARBA" id="ARBA00022722"/>
    </source>
</evidence>
<dbReference type="GO" id="GO:0008408">
    <property type="term" value="F:3'-5' exonuclease activity"/>
    <property type="evidence" value="ECO:0007669"/>
    <property type="project" value="InterPro"/>
</dbReference>
<evidence type="ECO:0000256" key="4">
    <source>
        <dbReference type="ARBA" id="ARBA00022839"/>
    </source>
</evidence>
<organism evidence="8 9">
    <name type="scientific">Mammaliicoccus vitulinus</name>
    <dbReference type="NCBI Taxonomy" id="71237"/>
    <lineage>
        <taxon>Bacteria</taxon>
        <taxon>Bacillati</taxon>
        <taxon>Bacillota</taxon>
        <taxon>Bacilli</taxon>
        <taxon>Bacillales</taxon>
        <taxon>Staphylococcaceae</taxon>
        <taxon>Mammaliicoccus</taxon>
    </lineage>
</organism>
<dbReference type="InterPro" id="IPR006935">
    <property type="entry name" value="Helicase/UvrB_N"/>
</dbReference>